<dbReference type="Proteomes" id="UP000325313">
    <property type="component" value="Unassembled WGS sequence"/>
</dbReference>
<evidence type="ECO:0000313" key="1">
    <source>
        <dbReference type="EMBL" id="KAA1129649.1"/>
    </source>
</evidence>
<accession>A0A5B0RWT0</accession>
<sequence length="50" mass="5189">MGLSLSVCEVPIPIIATSGMTTRDSSKSKAGLDGFLVGGFGALRTRFTKN</sequence>
<organism evidence="1 2">
    <name type="scientific">Puccinia graminis f. sp. tritici</name>
    <dbReference type="NCBI Taxonomy" id="56615"/>
    <lineage>
        <taxon>Eukaryota</taxon>
        <taxon>Fungi</taxon>
        <taxon>Dikarya</taxon>
        <taxon>Basidiomycota</taxon>
        <taxon>Pucciniomycotina</taxon>
        <taxon>Pucciniomycetes</taxon>
        <taxon>Pucciniales</taxon>
        <taxon>Pucciniaceae</taxon>
        <taxon>Puccinia</taxon>
    </lineage>
</organism>
<protein>
    <submittedName>
        <fullName evidence="1">Uncharacterized protein</fullName>
    </submittedName>
</protein>
<reference evidence="1 2" key="1">
    <citation type="submission" date="2019-05" db="EMBL/GenBank/DDBJ databases">
        <title>Emergence of the Ug99 lineage of the wheat stem rust pathogen through somatic hybridization.</title>
        <authorList>
            <person name="Li F."/>
            <person name="Upadhyaya N.M."/>
            <person name="Sperschneider J."/>
            <person name="Matny O."/>
            <person name="Nguyen-Phuc H."/>
            <person name="Mago R."/>
            <person name="Raley C."/>
            <person name="Miller M.E."/>
            <person name="Silverstein K.A.T."/>
            <person name="Henningsen E."/>
            <person name="Hirsch C.D."/>
            <person name="Visser B."/>
            <person name="Pretorius Z.A."/>
            <person name="Steffenson B.J."/>
            <person name="Schwessinger B."/>
            <person name="Dodds P.N."/>
            <person name="Figueroa M."/>
        </authorList>
    </citation>
    <scope>NUCLEOTIDE SEQUENCE [LARGE SCALE GENOMIC DNA]</scope>
    <source>
        <strain evidence="1 2">Ug99</strain>
    </source>
</reference>
<dbReference type="EMBL" id="VDEP01000136">
    <property type="protein sequence ID" value="KAA1129649.1"/>
    <property type="molecule type" value="Genomic_DNA"/>
</dbReference>
<comment type="caution">
    <text evidence="1">The sequence shown here is derived from an EMBL/GenBank/DDBJ whole genome shotgun (WGS) entry which is preliminary data.</text>
</comment>
<evidence type="ECO:0000313" key="2">
    <source>
        <dbReference type="Proteomes" id="UP000325313"/>
    </source>
</evidence>
<dbReference type="AlphaFoldDB" id="A0A5B0RWT0"/>
<gene>
    <name evidence="1" type="ORF">PGTUg99_033488</name>
</gene>
<proteinExistence type="predicted"/>
<name>A0A5B0RWT0_PUCGR</name>